<keyword evidence="1" id="KW-0812">Transmembrane</keyword>
<gene>
    <name evidence="2" type="ORF">METBIDRAFT_179506</name>
</gene>
<dbReference type="RefSeq" id="XP_018711799.1">
    <property type="nucleotide sequence ID" value="XM_018854753.1"/>
</dbReference>
<keyword evidence="3" id="KW-1185">Reference proteome</keyword>
<evidence type="ECO:0000313" key="2">
    <source>
        <dbReference type="EMBL" id="OBA21289.1"/>
    </source>
</evidence>
<dbReference type="GeneID" id="30027729"/>
<sequence length="160" mass="18255">MGHRTVSRYSGKFEPISLFSLGIIFLSLDCFSLCLIFVCFIIFVCLIVFPCLNHSSMFGPFSMSNYSSVFCIIPLCFRSLSPKFRIKTLCIFLHVAWIHILGLLDPLNILLFLMKKHVISGFRKKECKILFTGFFIAPRSAASPWIVRSRHVYSASETTP</sequence>
<name>A0A1A0HAY7_9ASCO</name>
<feature type="transmembrane region" description="Helical" evidence="1">
    <location>
        <begin position="89"/>
        <end position="114"/>
    </location>
</feature>
<organism evidence="2 3">
    <name type="scientific">Metschnikowia bicuspidata var. bicuspidata NRRL YB-4993</name>
    <dbReference type="NCBI Taxonomy" id="869754"/>
    <lineage>
        <taxon>Eukaryota</taxon>
        <taxon>Fungi</taxon>
        <taxon>Dikarya</taxon>
        <taxon>Ascomycota</taxon>
        <taxon>Saccharomycotina</taxon>
        <taxon>Pichiomycetes</taxon>
        <taxon>Metschnikowiaceae</taxon>
        <taxon>Metschnikowia</taxon>
    </lineage>
</organism>
<dbReference type="AlphaFoldDB" id="A0A1A0HAY7"/>
<keyword evidence="1" id="KW-1133">Transmembrane helix</keyword>
<keyword evidence="1" id="KW-0472">Membrane</keyword>
<feature type="transmembrane region" description="Helical" evidence="1">
    <location>
        <begin position="55"/>
        <end position="77"/>
    </location>
</feature>
<evidence type="ECO:0000313" key="3">
    <source>
        <dbReference type="Proteomes" id="UP000092555"/>
    </source>
</evidence>
<proteinExistence type="predicted"/>
<comment type="caution">
    <text evidence="2">The sequence shown here is derived from an EMBL/GenBank/DDBJ whole genome shotgun (WGS) entry which is preliminary data.</text>
</comment>
<protein>
    <submittedName>
        <fullName evidence="2">Uncharacterized protein</fullName>
    </submittedName>
</protein>
<feature type="transmembrane region" description="Helical" evidence="1">
    <location>
        <begin position="21"/>
        <end position="49"/>
    </location>
</feature>
<accession>A0A1A0HAY7</accession>
<evidence type="ECO:0000256" key="1">
    <source>
        <dbReference type="SAM" id="Phobius"/>
    </source>
</evidence>
<dbReference type="EMBL" id="LXTC01000003">
    <property type="protein sequence ID" value="OBA21289.1"/>
    <property type="molecule type" value="Genomic_DNA"/>
</dbReference>
<dbReference type="Proteomes" id="UP000092555">
    <property type="component" value="Unassembled WGS sequence"/>
</dbReference>
<reference evidence="2 3" key="1">
    <citation type="submission" date="2016-05" db="EMBL/GenBank/DDBJ databases">
        <title>Comparative genomics of biotechnologically important yeasts.</title>
        <authorList>
            <consortium name="DOE Joint Genome Institute"/>
            <person name="Riley R."/>
            <person name="Haridas S."/>
            <person name="Wolfe K.H."/>
            <person name="Lopes M.R."/>
            <person name="Hittinger C.T."/>
            <person name="Goker M."/>
            <person name="Salamov A."/>
            <person name="Wisecaver J."/>
            <person name="Long T.M."/>
            <person name="Aerts A.L."/>
            <person name="Barry K."/>
            <person name="Choi C."/>
            <person name="Clum A."/>
            <person name="Coughlan A.Y."/>
            <person name="Deshpande S."/>
            <person name="Douglass A.P."/>
            <person name="Hanson S.J."/>
            <person name="Klenk H.-P."/>
            <person name="LaButti K."/>
            <person name="Lapidus A."/>
            <person name="Lindquist E."/>
            <person name="Lipzen A."/>
            <person name="Meier-kolthoff J.P."/>
            <person name="Ohm R.A."/>
            <person name="Otillar R.P."/>
            <person name="Pangilinan J."/>
            <person name="Peng Y."/>
            <person name="Rokas A."/>
            <person name="Rosa C.A."/>
            <person name="Scheuner C."/>
            <person name="Sibirny A.A."/>
            <person name="Slot J.C."/>
            <person name="Stielow J.B."/>
            <person name="Sun H."/>
            <person name="Kurtzman C.P."/>
            <person name="Blackwell M."/>
            <person name="Grigoriev I.V."/>
            <person name="Jeffries T.W."/>
        </authorList>
    </citation>
    <scope>NUCLEOTIDE SEQUENCE [LARGE SCALE GENOMIC DNA]</scope>
    <source>
        <strain evidence="2 3">NRRL YB-4993</strain>
    </source>
</reference>